<comment type="caution">
    <text evidence="6">The sequence shown here is derived from an EMBL/GenBank/DDBJ whole genome shotgun (WGS) entry which is preliminary data.</text>
</comment>
<dbReference type="AlphaFoldDB" id="A0A833DT84"/>
<dbReference type="PANTHER" id="PTHR22807:SF74">
    <property type="entry name" value="TRNA (CYTOSINE(48)-C(5))-METHYLTRANSFERASE"/>
    <property type="match status" value="1"/>
</dbReference>
<dbReference type="InterPro" id="IPR023267">
    <property type="entry name" value="RCMT"/>
</dbReference>
<name>A0A833DT84_9CREN</name>
<keyword evidence="4" id="KW-0694">RNA-binding</keyword>
<dbReference type="Proteomes" id="UP000605805">
    <property type="component" value="Unassembled WGS sequence"/>
</dbReference>
<keyword evidence="2 6" id="KW-0808">Transferase</keyword>
<dbReference type="PROSITE" id="PS51686">
    <property type="entry name" value="SAM_MT_RSMB_NOP"/>
    <property type="match status" value="1"/>
</dbReference>
<feature type="domain" description="SAM-dependent MTase RsmB/NOP-type" evidence="5">
    <location>
        <begin position="49"/>
        <end position="338"/>
    </location>
</feature>
<dbReference type="InterPro" id="IPR001678">
    <property type="entry name" value="MeTrfase_RsmB-F_NOP2_dom"/>
</dbReference>
<dbReference type="InterPro" id="IPR011023">
    <property type="entry name" value="Nop2p"/>
</dbReference>
<proteinExistence type="predicted"/>
<evidence type="ECO:0000256" key="2">
    <source>
        <dbReference type="ARBA" id="ARBA00022679"/>
    </source>
</evidence>
<evidence type="ECO:0000313" key="7">
    <source>
        <dbReference type="Proteomes" id="UP000605805"/>
    </source>
</evidence>
<evidence type="ECO:0000256" key="3">
    <source>
        <dbReference type="ARBA" id="ARBA00022691"/>
    </source>
</evidence>
<dbReference type="InterPro" id="IPR029063">
    <property type="entry name" value="SAM-dependent_MTases_sf"/>
</dbReference>
<sequence>MSAEEVLNDIYFDDISAEARELAKRYGYLPYMVQRYIDMLGIEETKELLQTFEELRPYPVIRCNYLRIDCGELVRELNAMGFDFEPLEWCNYCYRVVSQPSSPTIGATHQYFKGYYFVYRDASPTIPPIVQAPKAGDIVLDMCAAPGGKATHLLQLMEDRGLLIANDKALSRIPALLSHLYRMGFKSFIVINDDGRNLPRYLANTFDSVLVDAPCSAEGGIMFDPSRKTRTSINDLAKLVAREIELLAAGIELAKPGGVIVYSTCSIAPEENEYVIMRILEMYRGIVRVESIDIPGSWSPGLRQFRNLEFPRDVTNCIRVWPHRHRMEGFFVCKLRKLR</sequence>
<organism evidence="6 7">
    <name type="scientific">Ignisphaera aggregans</name>
    <dbReference type="NCBI Taxonomy" id="334771"/>
    <lineage>
        <taxon>Archaea</taxon>
        <taxon>Thermoproteota</taxon>
        <taxon>Thermoprotei</taxon>
        <taxon>Desulfurococcales</taxon>
        <taxon>Desulfurococcaceae</taxon>
        <taxon>Ignisphaera</taxon>
    </lineage>
</organism>
<keyword evidence="1 6" id="KW-0489">Methyltransferase</keyword>
<evidence type="ECO:0000256" key="4">
    <source>
        <dbReference type="ARBA" id="ARBA00022884"/>
    </source>
</evidence>
<evidence type="ECO:0000256" key="1">
    <source>
        <dbReference type="ARBA" id="ARBA00022603"/>
    </source>
</evidence>
<dbReference type="SUPFAM" id="SSF53335">
    <property type="entry name" value="S-adenosyl-L-methionine-dependent methyltransferases"/>
    <property type="match status" value="1"/>
</dbReference>
<dbReference type="GO" id="GO:0030488">
    <property type="term" value="P:tRNA methylation"/>
    <property type="evidence" value="ECO:0007669"/>
    <property type="project" value="TreeGrafter"/>
</dbReference>
<dbReference type="NCBIfam" id="TIGR00446">
    <property type="entry name" value="nop2p"/>
    <property type="match status" value="1"/>
</dbReference>
<dbReference type="EMBL" id="DQTV01000057">
    <property type="protein sequence ID" value="HIP57052.1"/>
    <property type="molecule type" value="Genomic_DNA"/>
</dbReference>
<dbReference type="GO" id="GO:0016428">
    <property type="term" value="F:tRNA (cytidine-5-)-methyltransferase activity"/>
    <property type="evidence" value="ECO:0007669"/>
    <property type="project" value="TreeGrafter"/>
</dbReference>
<evidence type="ECO:0000313" key="6">
    <source>
        <dbReference type="EMBL" id="HIP57052.1"/>
    </source>
</evidence>
<dbReference type="PRINTS" id="PR02008">
    <property type="entry name" value="RCMTFAMILY"/>
</dbReference>
<dbReference type="Pfam" id="PF01189">
    <property type="entry name" value="Methyltr_RsmB-F"/>
    <property type="match status" value="1"/>
</dbReference>
<gene>
    <name evidence="6" type="ORF">EYH02_03165</name>
</gene>
<dbReference type="GO" id="GO:0003723">
    <property type="term" value="F:RNA binding"/>
    <property type="evidence" value="ECO:0007669"/>
    <property type="project" value="UniProtKB-KW"/>
</dbReference>
<evidence type="ECO:0000259" key="5">
    <source>
        <dbReference type="PROSITE" id="PS51686"/>
    </source>
</evidence>
<accession>A0A833DT84</accession>
<dbReference type="PANTHER" id="PTHR22807">
    <property type="entry name" value="NOP2 YEAST -RELATED NOL1/NOP2/FMU SUN DOMAIN-CONTAINING"/>
    <property type="match status" value="1"/>
</dbReference>
<protein>
    <submittedName>
        <fullName evidence="6">RsmB/NOP family class I SAM-dependent RNA methyltransferase</fullName>
    </submittedName>
</protein>
<keyword evidence="3" id="KW-0949">S-adenosyl-L-methionine</keyword>
<dbReference type="InterPro" id="IPR049560">
    <property type="entry name" value="MeTrfase_RsmB-F_NOP2_cat"/>
</dbReference>
<dbReference type="Gene3D" id="3.40.50.150">
    <property type="entry name" value="Vaccinia Virus protein VP39"/>
    <property type="match status" value="1"/>
</dbReference>
<reference evidence="6" key="1">
    <citation type="journal article" date="2020" name="ISME J.">
        <title>Gammaproteobacteria mediating utilization of methyl-, sulfur- and petroleum organic compounds in deep ocean hydrothermal plumes.</title>
        <authorList>
            <person name="Zhou Z."/>
            <person name="Liu Y."/>
            <person name="Pan J."/>
            <person name="Cron B.R."/>
            <person name="Toner B.M."/>
            <person name="Anantharaman K."/>
            <person name="Breier J.A."/>
            <person name="Dick G.J."/>
            <person name="Li M."/>
        </authorList>
    </citation>
    <scope>NUCLEOTIDE SEQUENCE</scope>
    <source>
        <strain evidence="6">SZUA-1435</strain>
    </source>
</reference>
<dbReference type="Gene3D" id="3.30.70.1170">
    <property type="entry name" value="Sun protein, domain 3"/>
    <property type="match status" value="1"/>
</dbReference>